<dbReference type="Proteomes" id="UP000184123">
    <property type="component" value="Unassembled WGS sequence"/>
</dbReference>
<evidence type="ECO:0000313" key="5">
    <source>
        <dbReference type="Proteomes" id="UP000184123"/>
    </source>
</evidence>
<keyword evidence="1" id="KW-0732">Signal</keyword>
<evidence type="ECO:0000259" key="2">
    <source>
        <dbReference type="Pfam" id="PF06742"/>
    </source>
</evidence>
<dbReference type="STRING" id="44933.SAMN05660971_02712"/>
<dbReference type="InterPro" id="IPR010621">
    <property type="entry name" value="DUF1214"/>
</dbReference>
<protein>
    <recommendedName>
        <fullName evidence="6">DUF1214 domain-containing protein</fullName>
    </recommendedName>
</protein>
<dbReference type="EMBL" id="FRCA01000007">
    <property type="protein sequence ID" value="SHM32836.1"/>
    <property type="molecule type" value="Genomic_DNA"/>
</dbReference>
<dbReference type="InterPro" id="IPR010679">
    <property type="entry name" value="DUF1254"/>
</dbReference>
<reference evidence="4 5" key="1">
    <citation type="submission" date="2016-11" db="EMBL/GenBank/DDBJ databases">
        <authorList>
            <person name="Jaros S."/>
            <person name="Januszkiewicz K."/>
            <person name="Wedrychowicz H."/>
        </authorList>
    </citation>
    <scope>NUCLEOTIDE SEQUENCE [LARGE SCALE GENOMIC DNA]</scope>
    <source>
        <strain evidence="4 5">DSM 4740</strain>
    </source>
</reference>
<gene>
    <name evidence="4" type="ORF">SAMN05660971_02712</name>
</gene>
<feature type="domain" description="DUF1254" evidence="3">
    <location>
        <begin position="47"/>
        <end position="101"/>
    </location>
</feature>
<feature type="signal peptide" evidence="1">
    <location>
        <begin position="1"/>
        <end position="19"/>
    </location>
</feature>
<proteinExistence type="predicted"/>
<feature type="chain" id="PRO_5012003005" description="DUF1214 domain-containing protein" evidence="1">
    <location>
        <begin position="20"/>
        <end position="336"/>
    </location>
</feature>
<evidence type="ECO:0008006" key="6">
    <source>
        <dbReference type="Google" id="ProtNLM"/>
    </source>
</evidence>
<dbReference type="Pfam" id="PF06863">
    <property type="entry name" value="DUF1254"/>
    <property type="match status" value="1"/>
</dbReference>
<sequence length="336" mass="37608">MMLLVLVSALMARPVPARAAVAVTLDNYVRAQTDLHFRRYAEDGYFGTLRHEREPQPVEGRLVRPNRDVLYSIGLFDLAHPVRFVTPERATRMQSMQVINQDHYTPIMSYGGIEQELTQEDVGSRYALVVFRTQVDADDPDDIADANAMQDEIKWHQEASGNLELPDWDAQQMTALREAILDLSPWVSGSHDMFGAKDEVDPIRHLWGTAAAWLGQPESAALFMTFTPLHNESDRAQVLTVPFDVPITAFWSVAVHDRDGRLLPDAEGAWSLQSSNAHANEDGSVTLLFGGNAEAHNYLAIEPGWSYTFRFYRPAGALLDGDWVPPSPIPLEVPEE</sequence>
<dbReference type="PANTHER" id="PTHR36509">
    <property type="entry name" value="BLL3101 PROTEIN"/>
    <property type="match status" value="1"/>
</dbReference>
<dbReference type="PANTHER" id="PTHR36509:SF3">
    <property type="entry name" value="SIGNAL PEPTIDE PROTEIN"/>
    <property type="match status" value="1"/>
</dbReference>
<feature type="domain" description="DUF1214" evidence="2">
    <location>
        <begin position="238"/>
        <end position="315"/>
    </location>
</feature>
<dbReference type="Pfam" id="PF06742">
    <property type="entry name" value="DUF1214"/>
    <property type="match status" value="1"/>
</dbReference>
<dbReference type="Gene3D" id="2.60.120.600">
    <property type="entry name" value="Domain of unknown function DUF1214, C-terminal domain"/>
    <property type="match status" value="1"/>
</dbReference>
<organism evidence="4 5">
    <name type="scientific">Halomonas cupida</name>
    <dbReference type="NCBI Taxonomy" id="44933"/>
    <lineage>
        <taxon>Bacteria</taxon>
        <taxon>Pseudomonadati</taxon>
        <taxon>Pseudomonadota</taxon>
        <taxon>Gammaproteobacteria</taxon>
        <taxon>Oceanospirillales</taxon>
        <taxon>Halomonadaceae</taxon>
        <taxon>Halomonas</taxon>
    </lineage>
</organism>
<evidence type="ECO:0000259" key="3">
    <source>
        <dbReference type="Pfam" id="PF06863"/>
    </source>
</evidence>
<accession>A0A1M7HWF0</accession>
<name>A0A1M7HWF0_9GAMM</name>
<dbReference type="InterPro" id="IPR037049">
    <property type="entry name" value="DUF1214_C_sf"/>
</dbReference>
<dbReference type="SUPFAM" id="SSF160935">
    <property type="entry name" value="VPA0735-like"/>
    <property type="match status" value="1"/>
</dbReference>
<dbReference type="AlphaFoldDB" id="A0A1M7HWF0"/>
<evidence type="ECO:0000256" key="1">
    <source>
        <dbReference type="SAM" id="SignalP"/>
    </source>
</evidence>
<evidence type="ECO:0000313" key="4">
    <source>
        <dbReference type="EMBL" id="SHM32836.1"/>
    </source>
</evidence>